<protein>
    <submittedName>
        <fullName evidence="1">Uncharacterized protein</fullName>
    </submittedName>
</protein>
<reference evidence="1" key="1">
    <citation type="submission" date="2022-12" db="EMBL/GenBank/DDBJ databases">
        <title>Genome Sequence of Lasiodiplodia mahajangana.</title>
        <authorList>
            <person name="Buettner E."/>
        </authorList>
    </citation>
    <scope>NUCLEOTIDE SEQUENCE</scope>
    <source>
        <strain evidence="1">VT137</strain>
    </source>
</reference>
<organism evidence="1 2">
    <name type="scientific">Lasiodiplodia mahajangana</name>
    <dbReference type="NCBI Taxonomy" id="1108764"/>
    <lineage>
        <taxon>Eukaryota</taxon>
        <taxon>Fungi</taxon>
        <taxon>Dikarya</taxon>
        <taxon>Ascomycota</taxon>
        <taxon>Pezizomycotina</taxon>
        <taxon>Dothideomycetes</taxon>
        <taxon>Dothideomycetes incertae sedis</taxon>
        <taxon>Botryosphaeriales</taxon>
        <taxon>Botryosphaeriaceae</taxon>
        <taxon>Lasiodiplodia</taxon>
    </lineage>
</organism>
<proteinExistence type="predicted"/>
<dbReference type="EMBL" id="JAPUUL010000344">
    <property type="protein sequence ID" value="KAJ8131168.1"/>
    <property type="molecule type" value="Genomic_DNA"/>
</dbReference>
<dbReference type="Proteomes" id="UP001153332">
    <property type="component" value="Unassembled WGS sequence"/>
</dbReference>
<comment type="caution">
    <text evidence="1">The sequence shown here is derived from an EMBL/GenBank/DDBJ whole genome shotgun (WGS) entry which is preliminary data.</text>
</comment>
<sequence length="192" mass="21077">MDVARSKRMQTIDALLDGYGSLSVAKLLEPLAPDFRHQTLPESLGMPVRDRVAFEKHAAGIFDIFGEFRMVPRTIVGDPVTGVVAIDAQMLGTLKGGKGEWKNECVMMVKLTEDGRQVLEVREFVDSAKAIEMARTHAPDDFQCKASIASNASNTEDESLLGWGSMDSDLWIHLGAVVVLLVGLHQILLQRT</sequence>
<accession>A0ACC2JVD3</accession>
<name>A0ACC2JVD3_9PEZI</name>
<evidence type="ECO:0000313" key="1">
    <source>
        <dbReference type="EMBL" id="KAJ8131168.1"/>
    </source>
</evidence>
<keyword evidence="2" id="KW-1185">Reference proteome</keyword>
<evidence type="ECO:0000313" key="2">
    <source>
        <dbReference type="Proteomes" id="UP001153332"/>
    </source>
</evidence>
<gene>
    <name evidence="1" type="ORF">O1611_g2456</name>
</gene>